<reference evidence="4 5" key="1">
    <citation type="submission" date="2024-09" db="EMBL/GenBank/DDBJ databases">
        <title>Chromosome-scale assembly of Riccia sorocarpa.</title>
        <authorList>
            <person name="Paukszto L."/>
        </authorList>
    </citation>
    <scope>NUCLEOTIDE SEQUENCE [LARGE SCALE GENOMIC DNA]</scope>
    <source>
        <strain evidence="4">LP-2024</strain>
        <tissue evidence="4">Aerial parts of the thallus</tissue>
    </source>
</reference>
<evidence type="ECO:0000313" key="5">
    <source>
        <dbReference type="Proteomes" id="UP001633002"/>
    </source>
</evidence>
<evidence type="ECO:0000256" key="2">
    <source>
        <dbReference type="ARBA" id="ARBA00022448"/>
    </source>
</evidence>
<comment type="caution">
    <text evidence="4">The sequence shown here is derived from an EMBL/GenBank/DDBJ whole genome shotgun (WGS) entry which is preliminary data.</text>
</comment>
<dbReference type="InterPro" id="IPR052215">
    <property type="entry name" value="Plant_ABCG"/>
</dbReference>
<dbReference type="AlphaFoldDB" id="A0ABD3G8J3"/>
<comment type="similarity">
    <text evidence="1">Belongs to the ABC transporter superfamily. ABCG family. Eye pigment precursor importer (TC 3.A.1.204) subfamily.</text>
</comment>
<dbReference type="EMBL" id="JBJQOH010000008">
    <property type="protein sequence ID" value="KAL3675463.1"/>
    <property type="molecule type" value="Genomic_DNA"/>
</dbReference>
<dbReference type="Pfam" id="PF00005">
    <property type="entry name" value="ABC_tran"/>
    <property type="match status" value="1"/>
</dbReference>
<sequence length="114" mass="12634">MGDDWRELRRMDEEHPDCDIVHGHLSWKNLSVYVNNESQILHDLCGYVEPGRICAIMGPSGCGKSTLLDCLAGRTSKNITVTGDIGLNGRKQKGPFSFPQVTFIPKPHKGSLIK</sequence>
<protein>
    <recommendedName>
        <fullName evidence="3">ABC transporter domain-containing protein</fullName>
    </recommendedName>
</protein>
<accession>A0ABD3G8J3</accession>
<dbReference type="PANTHER" id="PTHR48042:SF11">
    <property type="entry name" value="ABC TRANSPORTER G FAMILY MEMBER 11"/>
    <property type="match status" value="1"/>
</dbReference>
<proteinExistence type="inferred from homology"/>
<feature type="domain" description="ABC transporter" evidence="3">
    <location>
        <begin position="42"/>
        <end position="92"/>
    </location>
</feature>
<dbReference type="PANTHER" id="PTHR48042">
    <property type="entry name" value="ABC TRANSPORTER G FAMILY MEMBER 11"/>
    <property type="match status" value="1"/>
</dbReference>
<dbReference type="SUPFAM" id="SSF52540">
    <property type="entry name" value="P-loop containing nucleoside triphosphate hydrolases"/>
    <property type="match status" value="1"/>
</dbReference>
<dbReference type="InterPro" id="IPR027417">
    <property type="entry name" value="P-loop_NTPase"/>
</dbReference>
<dbReference type="InterPro" id="IPR003439">
    <property type="entry name" value="ABC_transporter-like_ATP-bd"/>
</dbReference>
<gene>
    <name evidence="4" type="ORF">R1sor_025411</name>
</gene>
<name>A0ABD3G8J3_9MARC</name>
<dbReference type="Proteomes" id="UP001633002">
    <property type="component" value="Unassembled WGS sequence"/>
</dbReference>
<dbReference type="Gene3D" id="3.40.50.300">
    <property type="entry name" value="P-loop containing nucleotide triphosphate hydrolases"/>
    <property type="match status" value="1"/>
</dbReference>
<keyword evidence="2" id="KW-0813">Transport</keyword>
<evidence type="ECO:0000259" key="3">
    <source>
        <dbReference type="Pfam" id="PF00005"/>
    </source>
</evidence>
<evidence type="ECO:0000256" key="1">
    <source>
        <dbReference type="ARBA" id="ARBA00005814"/>
    </source>
</evidence>
<organism evidence="4 5">
    <name type="scientific">Riccia sorocarpa</name>
    <dbReference type="NCBI Taxonomy" id="122646"/>
    <lineage>
        <taxon>Eukaryota</taxon>
        <taxon>Viridiplantae</taxon>
        <taxon>Streptophyta</taxon>
        <taxon>Embryophyta</taxon>
        <taxon>Marchantiophyta</taxon>
        <taxon>Marchantiopsida</taxon>
        <taxon>Marchantiidae</taxon>
        <taxon>Marchantiales</taxon>
        <taxon>Ricciaceae</taxon>
        <taxon>Riccia</taxon>
    </lineage>
</organism>
<evidence type="ECO:0000313" key="4">
    <source>
        <dbReference type="EMBL" id="KAL3675463.1"/>
    </source>
</evidence>
<keyword evidence="5" id="KW-1185">Reference proteome</keyword>